<evidence type="ECO:0000256" key="6">
    <source>
        <dbReference type="ARBA" id="ARBA00022884"/>
    </source>
</evidence>
<dbReference type="AlphaFoldDB" id="A0A9D1JSY4"/>
<dbReference type="InterPro" id="IPR001678">
    <property type="entry name" value="MeTrfase_RsmB-F_NOP2_dom"/>
</dbReference>
<evidence type="ECO:0000256" key="5">
    <source>
        <dbReference type="ARBA" id="ARBA00022691"/>
    </source>
</evidence>
<dbReference type="Pfam" id="PF17126">
    <property type="entry name" value="RsmF_methylt_CI"/>
    <property type="match status" value="1"/>
</dbReference>
<keyword evidence="3 7" id="KW-0489">Methyltransferase</keyword>
<gene>
    <name evidence="9" type="ORF">IAA83_04015</name>
</gene>
<evidence type="ECO:0000256" key="4">
    <source>
        <dbReference type="ARBA" id="ARBA00022679"/>
    </source>
</evidence>
<feature type="domain" description="SAM-dependent MTase RsmB/NOP-type" evidence="8">
    <location>
        <begin position="9"/>
        <end position="295"/>
    </location>
</feature>
<dbReference type="CDD" id="cd21147">
    <property type="entry name" value="RsmF_methylt_CTD1"/>
    <property type="match status" value="1"/>
</dbReference>
<evidence type="ECO:0000313" key="9">
    <source>
        <dbReference type="EMBL" id="HIS64522.1"/>
    </source>
</evidence>
<dbReference type="EMBL" id="DVJJ01000063">
    <property type="protein sequence ID" value="HIS64522.1"/>
    <property type="molecule type" value="Genomic_DNA"/>
</dbReference>
<dbReference type="PROSITE" id="PS01153">
    <property type="entry name" value="NOL1_NOP2_SUN"/>
    <property type="match status" value="1"/>
</dbReference>
<keyword evidence="4 7" id="KW-0808">Transferase</keyword>
<evidence type="ECO:0000256" key="3">
    <source>
        <dbReference type="ARBA" id="ARBA00022603"/>
    </source>
</evidence>
<dbReference type="InterPro" id="IPR018314">
    <property type="entry name" value="RsmB/NOL1/NOP2-like_CS"/>
</dbReference>
<feature type="binding site" evidence="7">
    <location>
        <position position="172"/>
    </location>
    <ligand>
        <name>S-adenosyl-L-methionine</name>
        <dbReference type="ChEBI" id="CHEBI:59789"/>
    </ligand>
</feature>
<dbReference type="Pfam" id="PF17125">
    <property type="entry name" value="Methyltr_RsmF_N"/>
    <property type="match status" value="1"/>
</dbReference>
<dbReference type="Pfam" id="PF13636">
    <property type="entry name" value="Methyltranf_PUA"/>
    <property type="match status" value="1"/>
</dbReference>
<protein>
    <submittedName>
        <fullName evidence="9">RsmB/NOP family class I SAM-dependent RNA methyltransferase</fullName>
    </submittedName>
</protein>
<dbReference type="InterPro" id="IPR031340">
    <property type="entry name" value="RsmF_methylt_CI"/>
</dbReference>
<dbReference type="SUPFAM" id="SSF53335">
    <property type="entry name" value="S-adenosyl-L-methionine-dependent methyltransferases"/>
    <property type="match status" value="1"/>
</dbReference>
<dbReference type="Gene3D" id="3.30.70.1170">
    <property type="entry name" value="Sun protein, domain 3"/>
    <property type="match status" value="1"/>
</dbReference>
<feature type="binding site" evidence="7">
    <location>
        <begin position="103"/>
        <end position="109"/>
    </location>
    <ligand>
        <name>S-adenosyl-L-methionine</name>
        <dbReference type="ChEBI" id="CHEBI:59789"/>
    </ligand>
</feature>
<keyword evidence="5 7" id="KW-0949">S-adenosyl-L-methionine</keyword>
<feature type="active site" description="Nucleophile" evidence="7">
    <location>
        <position position="225"/>
    </location>
</feature>
<dbReference type="GO" id="GO:0001510">
    <property type="term" value="P:RNA methylation"/>
    <property type="evidence" value="ECO:0007669"/>
    <property type="project" value="InterPro"/>
</dbReference>
<keyword evidence="6 7" id="KW-0694">RNA-binding</keyword>
<reference evidence="9" key="1">
    <citation type="submission" date="2020-10" db="EMBL/GenBank/DDBJ databases">
        <authorList>
            <person name="Gilroy R."/>
        </authorList>
    </citation>
    <scope>NUCLEOTIDE SEQUENCE</scope>
    <source>
        <strain evidence="9">ChiBcec16-1751</strain>
    </source>
</reference>
<evidence type="ECO:0000259" key="8">
    <source>
        <dbReference type="PROSITE" id="PS51686"/>
    </source>
</evidence>
<sequence length="462" mass="50273">MFPKEFLSRMEGLIGPEGLAAFLEAAKRPRAVALRLNTLKKLPTVTGGEPVPWSPNSYYYDLNARPGLSPYHDAGAYYLQEASAMAPAGLLDVRPGMTVLDLCAAPGGKSTQLAALLVGQGLLISNEIEPKRARVLGQNLERMGCANALVLNEHPKRLEERFPGYFDRILVDAPCSGEGMFRKEAAAVADWSVETVLMCARRQDEILKSAAVMLRPGGRLVYSTCTFAPEENEGTVSRFLHTHPDFHLVKVDAPWFAPGRPDWIDDPAPGLEKTFRLWPHKLKGEGHYIAVLEKLGDEVLLAGESPCPMAENTWARSNGGNPRRGERGIAPAVPKELEEFLTALDITLPEGALLPFGKSLWLTPPAMPELRGLKVIRPGLELGQLLKNRFEPAHALALWLKTAASEANFSGDSPEIAAYLSGQTIPGPQTGWTLITVDGLSLGWAKGSGGVLKNHYPKGLRR</sequence>
<dbReference type="Gene3D" id="3.40.50.150">
    <property type="entry name" value="Vaccinia Virus protein VP39"/>
    <property type="match status" value="1"/>
</dbReference>
<dbReference type="CDD" id="cd02440">
    <property type="entry name" value="AdoMet_MTases"/>
    <property type="match status" value="1"/>
</dbReference>
<keyword evidence="2" id="KW-0963">Cytoplasm</keyword>
<evidence type="ECO:0000256" key="1">
    <source>
        <dbReference type="ARBA" id="ARBA00007494"/>
    </source>
</evidence>
<dbReference type="GO" id="GO:0008173">
    <property type="term" value="F:RNA methyltransferase activity"/>
    <property type="evidence" value="ECO:0007669"/>
    <property type="project" value="InterPro"/>
</dbReference>
<dbReference type="InterPro" id="IPR049560">
    <property type="entry name" value="MeTrfase_RsmB-F_NOP2_cat"/>
</dbReference>
<evidence type="ECO:0000256" key="7">
    <source>
        <dbReference type="PROSITE-ProRule" id="PRU01023"/>
    </source>
</evidence>
<name>A0A9D1JSY4_9FIRM</name>
<comment type="caution">
    <text evidence="9">The sequence shown here is derived from an EMBL/GenBank/DDBJ whole genome shotgun (WGS) entry which is preliminary data.</text>
</comment>
<organism evidence="9 10">
    <name type="scientific">Candidatus Avoscillospira avistercoris</name>
    <dbReference type="NCBI Taxonomy" id="2840707"/>
    <lineage>
        <taxon>Bacteria</taxon>
        <taxon>Bacillati</taxon>
        <taxon>Bacillota</taxon>
        <taxon>Clostridia</taxon>
        <taxon>Eubacteriales</taxon>
        <taxon>Oscillospiraceae</taxon>
        <taxon>Oscillospiraceae incertae sedis</taxon>
        <taxon>Candidatus Avoscillospira</taxon>
    </lineage>
</organism>
<accession>A0A9D1JSY4</accession>
<dbReference type="Pfam" id="PF01189">
    <property type="entry name" value="Methyltr_RsmB-F"/>
    <property type="match status" value="1"/>
</dbReference>
<proteinExistence type="inferred from homology"/>
<dbReference type="PROSITE" id="PS51686">
    <property type="entry name" value="SAM_MT_RSMB_NOP"/>
    <property type="match status" value="1"/>
</dbReference>
<dbReference type="PANTHER" id="PTHR22807">
    <property type="entry name" value="NOP2 YEAST -RELATED NOL1/NOP2/FMU SUN DOMAIN-CONTAINING"/>
    <property type="match status" value="1"/>
</dbReference>
<dbReference type="GO" id="GO:0003723">
    <property type="term" value="F:RNA binding"/>
    <property type="evidence" value="ECO:0007669"/>
    <property type="project" value="UniProtKB-UniRule"/>
</dbReference>
<dbReference type="InterPro" id="IPR031341">
    <property type="entry name" value="Methyltr_RsmF_N"/>
</dbReference>
<dbReference type="PRINTS" id="PR02008">
    <property type="entry name" value="RCMTFAMILY"/>
</dbReference>
<dbReference type="PANTHER" id="PTHR22807:SF30">
    <property type="entry name" value="28S RRNA (CYTOSINE(4447)-C(5))-METHYLTRANSFERASE-RELATED"/>
    <property type="match status" value="1"/>
</dbReference>
<comment type="caution">
    <text evidence="7">Lacks conserved residue(s) required for the propagation of feature annotation.</text>
</comment>
<comment type="similarity">
    <text evidence="1 7">Belongs to the class I-like SAM-binding methyltransferase superfamily. RsmB/NOP family.</text>
</comment>
<feature type="binding site" evidence="7">
    <location>
        <position position="127"/>
    </location>
    <ligand>
        <name>S-adenosyl-L-methionine</name>
        <dbReference type="ChEBI" id="CHEBI:59789"/>
    </ligand>
</feature>
<dbReference type="InterPro" id="IPR023267">
    <property type="entry name" value="RCMT"/>
</dbReference>
<reference evidence="9" key="2">
    <citation type="journal article" date="2021" name="PeerJ">
        <title>Extensive microbial diversity within the chicken gut microbiome revealed by metagenomics and culture.</title>
        <authorList>
            <person name="Gilroy R."/>
            <person name="Ravi A."/>
            <person name="Getino M."/>
            <person name="Pursley I."/>
            <person name="Horton D.L."/>
            <person name="Alikhan N.F."/>
            <person name="Baker D."/>
            <person name="Gharbi K."/>
            <person name="Hall N."/>
            <person name="Watson M."/>
            <person name="Adriaenssens E.M."/>
            <person name="Foster-Nyarko E."/>
            <person name="Jarju S."/>
            <person name="Secka A."/>
            <person name="Antonio M."/>
            <person name="Oren A."/>
            <person name="Chaudhuri R.R."/>
            <person name="La Ragione R."/>
            <person name="Hildebrand F."/>
            <person name="Pallen M.J."/>
        </authorList>
    </citation>
    <scope>NUCLEOTIDE SEQUENCE</scope>
    <source>
        <strain evidence="9">ChiBcec16-1751</strain>
    </source>
</reference>
<evidence type="ECO:0000256" key="2">
    <source>
        <dbReference type="ARBA" id="ARBA00022490"/>
    </source>
</evidence>
<dbReference type="InterPro" id="IPR029063">
    <property type="entry name" value="SAM-dependent_MTases_sf"/>
</dbReference>
<dbReference type="Gene3D" id="2.30.130.60">
    <property type="match status" value="1"/>
</dbReference>
<dbReference type="InterPro" id="IPR027391">
    <property type="entry name" value="Nol1_Nop2_Fmu_2"/>
</dbReference>
<dbReference type="Proteomes" id="UP000886741">
    <property type="component" value="Unassembled WGS sequence"/>
</dbReference>
<evidence type="ECO:0000313" key="10">
    <source>
        <dbReference type="Proteomes" id="UP000886741"/>
    </source>
</evidence>